<sequence length="191" mass="21401">MALNNPNEKEQNRDKSKGIQAELDQETVRTQRKPRTKLLTHAKLNSLIRRHGSPSETRTRIRDGGGWLTQLSSSTALTPMNAATWAAQFLLRGSCSIRYGEDIRDLPNLLNEGIDCLDSIANSPFDPITQNLRGCGVHFFCITKGKVRYYQCFTKLSHPLYISTLTVDRCKSYFPQICYGCDGGRGRDGAS</sequence>
<dbReference type="EMBL" id="CAEKKB010000003">
    <property type="protein sequence ID" value="CAB4303414.1"/>
    <property type="molecule type" value="Genomic_DNA"/>
</dbReference>
<dbReference type="Proteomes" id="UP000507245">
    <property type="component" value="Unassembled WGS sequence"/>
</dbReference>
<proteinExistence type="predicted"/>
<protein>
    <submittedName>
        <fullName evidence="2">Uncharacterized protein</fullName>
    </submittedName>
</protein>
<feature type="region of interest" description="Disordered" evidence="1">
    <location>
        <begin position="1"/>
        <end position="32"/>
    </location>
</feature>
<organism evidence="2 3">
    <name type="scientific">Prunus armeniaca</name>
    <name type="common">Apricot</name>
    <name type="synonym">Armeniaca vulgaris</name>
    <dbReference type="NCBI Taxonomy" id="36596"/>
    <lineage>
        <taxon>Eukaryota</taxon>
        <taxon>Viridiplantae</taxon>
        <taxon>Streptophyta</taxon>
        <taxon>Embryophyta</taxon>
        <taxon>Tracheophyta</taxon>
        <taxon>Spermatophyta</taxon>
        <taxon>Magnoliopsida</taxon>
        <taxon>eudicotyledons</taxon>
        <taxon>Gunneridae</taxon>
        <taxon>Pentapetalae</taxon>
        <taxon>rosids</taxon>
        <taxon>fabids</taxon>
        <taxon>Rosales</taxon>
        <taxon>Rosaceae</taxon>
        <taxon>Amygdaloideae</taxon>
        <taxon>Amygdaleae</taxon>
        <taxon>Prunus</taxon>
    </lineage>
</organism>
<evidence type="ECO:0000256" key="1">
    <source>
        <dbReference type="SAM" id="MobiDB-lite"/>
    </source>
</evidence>
<reference evidence="3" key="1">
    <citation type="journal article" date="2020" name="Genome Biol.">
        <title>Gamete binning: chromosome-level and haplotype-resolved genome assembly enabled by high-throughput single-cell sequencing of gamete genomes.</title>
        <authorList>
            <person name="Campoy J.A."/>
            <person name="Sun H."/>
            <person name="Goel M."/>
            <person name="Jiao W.-B."/>
            <person name="Folz-Donahue K."/>
            <person name="Wang N."/>
            <person name="Rubio M."/>
            <person name="Liu C."/>
            <person name="Kukat C."/>
            <person name="Ruiz D."/>
            <person name="Huettel B."/>
            <person name="Schneeberger K."/>
        </authorList>
    </citation>
    <scope>NUCLEOTIDE SEQUENCE [LARGE SCALE GENOMIC DNA]</scope>
    <source>
        <strain evidence="3">cv. Rojo Pasion</strain>
    </source>
</reference>
<dbReference type="AlphaFoldDB" id="A0A6J5WWH0"/>
<gene>
    <name evidence="2" type="ORF">ORAREDHAP_LOCUS19576</name>
</gene>
<accession>A0A6J5WWH0</accession>
<name>A0A6J5WWH0_PRUAR</name>
<evidence type="ECO:0000313" key="3">
    <source>
        <dbReference type="Proteomes" id="UP000507245"/>
    </source>
</evidence>
<keyword evidence="3" id="KW-1185">Reference proteome</keyword>
<feature type="compositionally biased region" description="Basic and acidic residues" evidence="1">
    <location>
        <begin position="7"/>
        <end position="17"/>
    </location>
</feature>
<evidence type="ECO:0000313" key="2">
    <source>
        <dbReference type="EMBL" id="CAB4303414.1"/>
    </source>
</evidence>